<protein>
    <recommendedName>
        <fullName evidence="10">Glycerol-3-phosphate acyltransferase</fullName>
    </recommendedName>
    <alternativeName>
        <fullName evidence="10">Acyl-PO4 G3P acyltransferase</fullName>
    </alternativeName>
    <alternativeName>
        <fullName evidence="10">Acyl-phosphate--glycerol-3-phosphate acyltransferase</fullName>
    </alternativeName>
    <alternativeName>
        <fullName evidence="10">G3P acyltransferase</fullName>
        <shortName evidence="10">GPAT</shortName>
        <ecNumber evidence="10">2.3.1.275</ecNumber>
    </alternativeName>
    <alternativeName>
        <fullName evidence="10">Lysophosphatidic acid synthase</fullName>
        <shortName evidence="10">LPA synthase</shortName>
    </alternativeName>
</protein>
<name>A0A3E4QN95_9ACTN</name>
<comment type="similarity">
    <text evidence="10">Belongs to the PlsY family.</text>
</comment>
<keyword evidence="4 10" id="KW-0812">Transmembrane</keyword>
<keyword evidence="7 10" id="KW-0472">Membrane</keyword>
<dbReference type="AlphaFoldDB" id="A0A3E4QN95"/>
<dbReference type="GO" id="GO:0005886">
    <property type="term" value="C:plasma membrane"/>
    <property type="evidence" value="ECO:0007669"/>
    <property type="project" value="UniProtKB-SubCell"/>
</dbReference>
<dbReference type="SMART" id="SM01207">
    <property type="entry name" value="G3P_acyltransf"/>
    <property type="match status" value="1"/>
</dbReference>
<reference evidence="11 12" key="1">
    <citation type="submission" date="2018-08" db="EMBL/GenBank/DDBJ databases">
        <title>A genome reference for cultivated species of the human gut microbiota.</title>
        <authorList>
            <person name="Zou Y."/>
            <person name="Xue W."/>
            <person name="Luo G."/>
        </authorList>
    </citation>
    <scope>NUCLEOTIDE SEQUENCE [LARGE SCALE GENOMIC DNA]</scope>
    <source>
        <strain evidence="11 12">TF08-14</strain>
    </source>
</reference>
<dbReference type="EC" id="2.3.1.275" evidence="10"/>
<comment type="function">
    <text evidence="10">Catalyzes the transfer of an acyl group from acyl-phosphate (acyl-PO(4)) to glycerol-3-phosphate (G3P) to form lysophosphatidic acid (LPA). This enzyme utilizes acyl-phosphate as fatty acyl donor, but not acyl-CoA or acyl-ACP.</text>
</comment>
<dbReference type="PANTHER" id="PTHR30309:SF0">
    <property type="entry name" value="GLYCEROL-3-PHOSPHATE ACYLTRANSFERASE-RELATED"/>
    <property type="match status" value="1"/>
</dbReference>
<accession>A0A3E4QN95</accession>
<dbReference type="Pfam" id="PF02660">
    <property type="entry name" value="G3P_acyltransf"/>
    <property type="match status" value="1"/>
</dbReference>
<dbReference type="NCBIfam" id="TIGR00023">
    <property type="entry name" value="glycerol-3-phosphate 1-O-acyltransferase PlsY"/>
    <property type="match status" value="1"/>
</dbReference>
<evidence type="ECO:0000256" key="1">
    <source>
        <dbReference type="ARBA" id="ARBA00022475"/>
    </source>
</evidence>
<evidence type="ECO:0000256" key="6">
    <source>
        <dbReference type="ARBA" id="ARBA00023098"/>
    </source>
</evidence>
<feature type="transmembrane region" description="Helical" evidence="10">
    <location>
        <begin position="178"/>
        <end position="202"/>
    </location>
</feature>
<evidence type="ECO:0000256" key="5">
    <source>
        <dbReference type="ARBA" id="ARBA00022989"/>
    </source>
</evidence>
<evidence type="ECO:0000313" key="12">
    <source>
        <dbReference type="Proteomes" id="UP000260943"/>
    </source>
</evidence>
<evidence type="ECO:0000313" key="11">
    <source>
        <dbReference type="EMBL" id="RGL07124.1"/>
    </source>
</evidence>
<dbReference type="RefSeq" id="WP_117680428.1">
    <property type="nucleotide sequence ID" value="NZ_CAJJKC010000003.1"/>
</dbReference>
<feature type="transmembrane region" description="Helical" evidence="10">
    <location>
        <begin position="60"/>
        <end position="83"/>
    </location>
</feature>
<dbReference type="EMBL" id="QSRJ01000020">
    <property type="protein sequence ID" value="RGL07124.1"/>
    <property type="molecule type" value="Genomic_DNA"/>
</dbReference>
<dbReference type="PANTHER" id="PTHR30309">
    <property type="entry name" value="INNER MEMBRANE PROTEIN YGIH"/>
    <property type="match status" value="1"/>
</dbReference>
<sequence length="230" mass="23998">MDASVSPIVVTVVCMAVCYLVCGIPFGLIIGRLSGNVDIRKAGSGNIGTTNALRVAGPKVAALTLLFDCLKGVLGVLIGRWAIAAFGYCAGASIMDPGASGDVLLALVALSCLYGHIFSPYLKFHGGKGIATGVGVLFGFCWPLALLHLGIFIILVAITKYVSVGSITTAALVPVTVYLLFPQISLSALAIWAVLGWTVVWAHRGNISRLRAGTESKLSFTKRATKMDGE</sequence>
<keyword evidence="9 10" id="KW-1208">Phospholipid metabolism</keyword>
<comment type="subcellular location">
    <subcellularLocation>
        <location evidence="10">Cell membrane</location>
        <topology evidence="10">Multi-pass membrane protein</topology>
    </subcellularLocation>
</comment>
<feature type="transmembrane region" description="Helical" evidence="10">
    <location>
        <begin position="103"/>
        <end position="122"/>
    </location>
</feature>
<organism evidence="11 12">
    <name type="scientific">Collinsella tanakaei</name>
    <dbReference type="NCBI Taxonomy" id="626935"/>
    <lineage>
        <taxon>Bacteria</taxon>
        <taxon>Bacillati</taxon>
        <taxon>Actinomycetota</taxon>
        <taxon>Coriobacteriia</taxon>
        <taxon>Coriobacteriales</taxon>
        <taxon>Coriobacteriaceae</taxon>
        <taxon>Collinsella</taxon>
    </lineage>
</organism>
<dbReference type="GO" id="GO:0043772">
    <property type="term" value="F:acyl-phosphate glycerol-3-phosphate acyltransferase activity"/>
    <property type="evidence" value="ECO:0007669"/>
    <property type="project" value="UniProtKB-UniRule"/>
</dbReference>
<evidence type="ECO:0000256" key="2">
    <source>
        <dbReference type="ARBA" id="ARBA00022516"/>
    </source>
</evidence>
<keyword evidence="1 10" id="KW-1003">Cell membrane</keyword>
<keyword evidence="6 10" id="KW-0443">Lipid metabolism</keyword>
<dbReference type="Proteomes" id="UP000260943">
    <property type="component" value="Unassembled WGS sequence"/>
</dbReference>
<evidence type="ECO:0000256" key="3">
    <source>
        <dbReference type="ARBA" id="ARBA00022679"/>
    </source>
</evidence>
<evidence type="ECO:0000256" key="4">
    <source>
        <dbReference type="ARBA" id="ARBA00022692"/>
    </source>
</evidence>
<keyword evidence="2 10" id="KW-0444">Lipid biosynthesis</keyword>
<keyword evidence="11" id="KW-0012">Acyltransferase</keyword>
<feature type="transmembrane region" description="Helical" evidence="10">
    <location>
        <begin position="6"/>
        <end position="31"/>
    </location>
</feature>
<dbReference type="InterPro" id="IPR003811">
    <property type="entry name" value="G3P_acylTferase_PlsY"/>
</dbReference>
<gene>
    <name evidence="10 11" type="primary">plsY</name>
    <name evidence="11" type="ORF">DXC81_10970</name>
</gene>
<comment type="subunit">
    <text evidence="10">Probably interacts with PlsX.</text>
</comment>
<comment type="catalytic activity">
    <reaction evidence="10">
        <text>an acyl phosphate + sn-glycerol 3-phosphate = a 1-acyl-sn-glycero-3-phosphate + phosphate</text>
        <dbReference type="Rhea" id="RHEA:34075"/>
        <dbReference type="ChEBI" id="CHEBI:43474"/>
        <dbReference type="ChEBI" id="CHEBI:57597"/>
        <dbReference type="ChEBI" id="CHEBI:57970"/>
        <dbReference type="ChEBI" id="CHEBI:59918"/>
        <dbReference type="EC" id="2.3.1.275"/>
    </reaction>
</comment>
<evidence type="ECO:0000256" key="10">
    <source>
        <dbReference type="HAMAP-Rule" id="MF_01043"/>
    </source>
</evidence>
<dbReference type="HAMAP" id="MF_01043">
    <property type="entry name" value="PlsY"/>
    <property type="match status" value="1"/>
</dbReference>
<evidence type="ECO:0000256" key="7">
    <source>
        <dbReference type="ARBA" id="ARBA00023136"/>
    </source>
</evidence>
<keyword evidence="8 10" id="KW-0594">Phospholipid biosynthesis</keyword>
<proteinExistence type="inferred from homology"/>
<evidence type="ECO:0000256" key="9">
    <source>
        <dbReference type="ARBA" id="ARBA00023264"/>
    </source>
</evidence>
<evidence type="ECO:0000256" key="8">
    <source>
        <dbReference type="ARBA" id="ARBA00023209"/>
    </source>
</evidence>
<dbReference type="GO" id="GO:0008654">
    <property type="term" value="P:phospholipid biosynthetic process"/>
    <property type="evidence" value="ECO:0007669"/>
    <property type="project" value="UniProtKB-UniRule"/>
</dbReference>
<keyword evidence="3 10" id="KW-0808">Transferase</keyword>
<comment type="pathway">
    <text evidence="10">Lipid metabolism; phospholipid metabolism.</text>
</comment>
<comment type="caution">
    <text evidence="11">The sequence shown here is derived from an EMBL/GenBank/DDBJ whole genome shotgun (WGS) entry which is preliminary data.</text>
</comment>
<keyword evidence="5 10" id="KW-1133">Transmembrane helix</keyword>
<feature type="transmembrane region" description="Helical" evidence="10">
    <location>
        <begin position="134"/>
        <end position="158"/>
    </location>
</feature>
<dbReference type="UniPathway" id="UPA00085"/>